<keyword evidence="2" id="KW-1133">Transmembrane helix</keyword>
<evidence type="ECO:0000313" key="5">
    <source>
        <dbReference type="EMBL" id="KDR42539.1"/>
    </source>
</evidence>
<protein>
    <submittedName>
        <fullName evidence="5">Acyltransferase</fullName>
    </submittedName>
</protein>
<name>A0A069PRQ1_9BURK</name>
<feature type="transmembrane region" description="Helical" evidence="2">
    <location>
        <begin position="72"/>
        <end position="91"/>
    </location>
</feature>
<feature type="transmembrane region" description="Helical" evidence="2">
    <location>
        <begin position="347"/>
        <end position="368"/>
    </location>
</feature>
<dbReference type="GO" id="GO:0016020">
    <property type="term" value="C:membrane"/>
    <property type="evidence" value="ECO:0007669"/>
    <property type="project" value="TreeGrafter"/>
</dbReference>
<feature type="domain" description="SGNH" evidence="4">
    <location>
        <begin position="406"/>
        <end position="651"/>
    </location>
</feature>
<sequence length="717" mass="78685">MRFKGDINALRGVAVTLVALFHFGVPGLDGGFIGVDVFFVISGYLMTGIIVGRLEEGRFSLLDFYIARFVRIVPALAMTCAALLAFGWFYLDPRGYKILAEHAGASIGFFSNFAYWREAGYFDTSSQNKWLLHTWSLSVEWQFYMLFPVVLVLASRWFRDRRKAFAALLWTMGGASFLLSLAVVRGYPEANFFLLPPRVWEMVAGGLVLLYADQFNFNQRAAVWLQMLGVAAILLAACIFTEASDWPGPLTLLPVIGAACVILSDAQHSSFSRARPLQWLGRRSYSIYLWHWPVVVFIRYVDWPVHEAVTIAGGVTASLALGWLSYELVERHSGALRHAFGRAGLGALVGGVFTVLFACAAVTLGNGYGSRLPQQVRQISAASLDVDPRRNECLIDSVHRLDDPDREIGCRYGKSATIGAILWGDSHGNAVITGVAAAIEETHRSVMFFGTSGCPPLIGASRFGKHREEPCRRFAARVASEIAAYPADVPLVVVARFSAYVEGKGDSQDPTILIGFDGARPLTDIAQRRMRYGRFVTNDLCALAKMRKVYVLLPIPEMGRDVPDYLARSLILGRHPADVSIPEADYARRNRVARDAIDNAVRECGVTALDPTPYLCRDERCYGSQSLVPLYIDGDHLNRRGSARLVPLFRQLFVPATAPLPAREPNTTQTTGPATQTGVGHAVTATPVPAISPARTRIHASLFFKTGGASPDRMAAS</sequence>
<evidence type="ECO:0000259" key="4">
    <source>
        <dbReference type="Pfam" id="PF19040"/>
    </source>
</evidence>
<dbReference type="PANTHER" id="PTHR23028">
    <property type="entry name" value="ACETYLTRANSFERASE"/>
    <property type="match status" value="1"/>
</dbReference>
<evidence type="ECO:0000313" key="6">
    <source>
        <dbReference type="Proteomes" id="UP000027466"/>
    </source>
</evidence>
<feature type="transmembrane region" description="Helical" evidence="2">
    <location>
        <begin position="165"/>
        <end position="184"/>
    </location>
</feature>
<organism evidence="5 6">
    <name type="scientific">Caballeronia glathei</name>
    <dbReference type="NCBI Taxonomy" id="60547"/>
    <lineage>
        <taxon>Bacteria</taxon>
        <taxon>Pseudomonadati</taxon>
        <taxon>Pseudomonadota</taxon>
        <taxon>Betaproteobacteria</taxon>
        <taxon>Burkholderiales</taxon>
        <taxon>Burkholderiaceae</taxon>
        <taxon>Caballeronia</taxon>
    </lineage>
</organism>
<dbReference type="InterPro" id="IPR043968">
    <property type="entry name" value="SGNH"/>
</dbReference>
<feature type="transmembrane region" description="Helical" evidence="2">
    <location>
        <begin position="31"/>
        <end position="51"/>
    </location>
</feature>
<gene>
    <name evidence="5" type="ORF">BG61_08125</name>
</gene>
<feature type="transmembrane region" description="Helical" evidence="2">
    <location>
        <begin position="141"/>
        <end position="158"/>
    </location>
</feature>
<keyword evidence="2" id="KW-0812">Transmembrane</keyword>
<evidence type="ECO:0000256" key="1">
    <source>
        <dbReference type="SAM" id="MobiDB-lite"/>
    </source>
</evidence>
<dbReference type="InterPro" id="IPR050879">
    <property type="entry name" value="Acyltransferase_3"/>
</dbReference>
<dbReference type="RefSeq" id="WP_051672447.1">
    <property type="nucleotide sequence ID" value="NZ_CADFFX010000021.1"/>
</dbReference>
<feature type="domain" description="Acyltransferase 3" evidence="3">
    <location>
        <begin position="6"/>
        <end position="326"/>
    </location>
</feature>
<evidence type="ECO:0000259" key="3">
    <source>
        <dbReference type="Pfam" id="PF01757"/>
    </source>
</evidence>
<dbReference type="Pfam" id="PF19040">
    <property type="entry name" value="SGNH"/>
    <property type="match status" value="1"/>
</dbReference>
<dbReference type="STRING" id="60547.GCA_000751215_00701"/>
<feature type="region of interest" description="Disordered" evidence="1">
    <location>
        <begin position="660"/>
        <end position="680"/>
    </location>
</feature>
<evidence type="ECO:0000256" key="2">
    <source>
        <dbReference type="SAM" id="Phobius"/>
    </source>
</evidence>
<dbReference type="InterPro" id="IPR002656">
    <property type="entry name" value="Acyl_transf_3_dom"/>
</dbReference>
<feature type="transmembrane region" description="Helical" evidence="2">
    <location>
        <begin position="223"/>
        <end position="240"/>
    </location>
</feature>
<accession>A0A069PRQ1</accession>
<dbReference type="EMBL" id="JFHC01000015">
    <property type="protein sequence ID" value="KDR42539.1"/>
    <property type="molecule type" value="Genomic_DNA"/>
</dbReference>
<feature type="transmembrane region" description="Helical" evidence="2">
    <location>
        <begin position="7"/>
        <end position="25"/>
    </location>
</feature>
<keyword evidence="2" id="KW-0472">Membrane</keyword>
<feature type="transmembrane region" description="Helical" evidence="2">
    <location>
        <begin position="308"/>
        <end position="326"/>
    </location>
</feature>
<dbReference type="GO" id="GO:0016747">
    <property type="term" value="F:acyltransferase activity, transferring groups other than amino-acyl groups"/>
    <property type="evidence" value="ECO:0007669"/>
    <property type="project" value="InterPro"/>
</dbReference>
<keyword evidence="5" id="KW-0012">Acyltransferase</keyword>
<dbReference type="AlphaFoldDB" id="A0A069PRQ1"/>
<dbReference type="GO" id="GO:0009103">
    <property type="term" value="P:lipopolysaccharide biosynthetic process"/>
    <property type="evidence" value="ECO:0007669"/>
    <property type="project" value="TreeGrafter"/>
</dbReference>
<dbReference type="Pfam" id="PF01757">
    <property type="entry name" value="Acyl_transf_3"/>
    <property type="match status" value="1"/>
</dbReference>
<keyword evidence="5" id="KW-0808">Transferase</keyword>
<reference evidence="5 6" key="1">
    <citation type="submission" date="2014-03" db="EMBL/GenBank/DDBJ databases">
        <title>Draft Genome Sequences of Four Burkholderia Strains.</title>
        <authorList>
            <person name="Liu X.Y."/>
            <person name="Li C.X."/>
            <person name="Xu J.H."/>
        </authorList>
    </citation>
    <scope>NUCLEOTIDE SEQUENCE [LARGE SCALE GENOMIC DNA]</scope>
    <source>
        <strain evidence="5 6">DSM 50014</strain>
    </source>
</reference>
<feature type="compositionally biased region" description="Low complexity" evidence="1">
    <location>
        <begin position="667"/>
        <end position="678"/>
    </location>
</feature>
<feature type="transmembrane region" description="Helical" evidence="2">
    <location>
        <begin position="190"/>
        <end position="211"/>
    </location>
</feature>
<dbReference type="PANTHER" id="PTHR23028:SF53">
    <property type="entry name" value="ACYL_TRANSF_3 DOMAIN-CONTAINING PROTEIN"/>
    <property type="match status" value="1"/>
</dbReference>
<comment type="caution">
    <text evidence="5">The sequence shown here is derived from an EMBL/GenBank/DDBJ whole genome shotgun (WGS) entry which is preliminary data.</text>
</comment>
<keyword evidence="6" id="KW-1185">Reference proteome</keyword>
<dbReference type="Proteomes" id="UP000027466">
    <property type="component" value="Unassembled WGS sequence"/>
</dbReference>
<proteinExistence type="predicted"/>